<name>A0A194RGR7_PAPMA</name>
<evidence type="ECO:0000313" key="1">
    <source>
        <dbReference type="EMBL" id="KPJ16782.1"/>
    </source>
</evidence>
<protein>
    <submittedName>
        <fullName evidence="1">Uncharacterized protein</fullName>
    </submittedName>
</protein>
<sequence>MPDRESVGPGTTGSGGFLPLQFPSAFAAFHATTPPSAQASAMHHATHYHHHAQLAVSASVYGSGPHKIQSRWDVVLLKANLLHKCVDC</sequence>
<dbReference type="AlphaFoldDB" id="A0A194RGR7"/>
<gene>
    <name evidence="1" type="ORF">RR48_10381</name>
</gene>
<dbReference type="Proteomes" id="UP000053240">
    <property type="component" value="Unassembled WGS sequence"/>
</dbReference>
<dbReference type="EMBL" id="KQ460207">
    <property type="protein sequence ID" value="KPJ16782.1"/>
    <property type="molecule type" value="Genomic_DNA"/>
</dbReference>
<keyword evidence="2" id="KW-1185">Reference proteome</keyword>
<accession>A0A194RGR7</accession>
<evidence type="ECO:0000313" key="2">
    <source>
        <dbReference type="Proteomes" id="UP000053240"/>
    </source>
</evidence>
<proteinExistence type="predicted"/>
<reference evidence="1 2" key="1">
    <citation type="journal article" date="2015" name="Nat. Commun.">
        <title>Outbred genome sequencing and CRISPR/Cas9 gene editing in butterflies.</title>
        <authorList>
            <person name="Li X."/>
            <person name="Fan D."/>
            <person name="Zhang W."/>
            <person name="Liu G."/>
            <person name="Zhang L."/>
            <person name="Zhao L."/>
            <person name="Fang X."/>
            <person name="Chen L."/>
            <person name="Dong Y."/>
            <person name="Chen Y."/>
            <person name="Ding Y."/>
            <person name="Zhao R."/>
            <person name="Feng M."/>
            <person name="Zhu Y."/>
            <person name="Feng Y."/>
            <person name="Jiang X."/>
            <person name="Zhu D."/>
            <person name="Xiang H."/>
            <person name="Feng X."/>
            <person name="Li S."/>
            <person name="Wang J."/>
            <person name="Zhang G."/>
            <person name="Kronforst M.R."/>
            <person name="Wang W."/>
        </authorList>
    </citation>
    <scope>NUCLEOTIDE SEQUENCE [LARGE SCALE GENOMIC DNA]</scope>
    <source>
        <strain evidence="1">Ya'a_city_454_Pm</strain>
        <tissue evidence="1">Whole body</tissue>
    </source>
</reference>
<dbReference type="InParanoid" id="A0A194RGR7"/>
<organism evidence="1 2">
    <name type="scientific">Papilio machaon</name>
    <name type="common">Old World swallowtail butterfly</name>
    <dbReference type="NCBI Taxonomy" id="76193"/>
    <lineage>
        <taxon>Eukaryota</taxon>
        <taxon>Metazoa</taxon>
        <taxon>Ecdysozoa</taxon>
        <taxon>Arthropoda</taxon>
        <taxon>Hexapoda</taxon>
        <taxon>Insecta</taxon>
        <taxon>Pterygota</taxon>
        <taxon>Neoptera</taxon>
        <taxon>Endopterygota</taxon>
        <taxon>Lepidoptera</taxon>
        <taxon>Glossata</taxon>
        <taxon>Ditrysia</taxon>
        <taxon>Papilionoidea</taxon>
        <taxon>Papilionidae</taxon>
        <taxon>Papilioninae</taxon>
        <taxon>Papilio</taxon>
    </lineage>
</organism>